<protein>
    <submittedName>
        <fullName evidence="1">Uncharacterized protein</fullName>
    </submittedName>
</protein>
<organism evidence="1 2">
    <name type="scientific">Lasiodiplodia mahajangana</name>
    <dbReference type="NCBI Taxonomy" id="1108764"/>
    <lineage>
        <taxon>Eukaryota</taxon>
        <taxon>Fungi</taxon>
        <taxon>Dikarya</taxon>
        <taxon>Ascomycota</taxon>
        <taxon>Pezizomycotina</taxon>
        <taxon>Dothideomycetes</taxon>
        <taxon>Dothideomycetes incertae sedis</taxon>
        <taxon>Botryosphaeriales</taxon>
        <taxon>Botryosphaeriaceae</taxon>
        <taxon>Lasiodiplodia</taxon>
    </lineage>
</organism>
<sequence>MGLKDVFHVFGGAASPSPATGPTKADTELPPCNNFLRIIVNPTDSDIDIVAVHGLNPLNAQSHAEATWTSEGKLWLSDFLPKRLPRARICLFGYNSNIAFGSSAAGVREQGENVLNHLEQIRAALVHAKVDSTYRTIWESTFGLVFFGTPHQGGSNAGFGDTVAGIARCLSRSPRNTFMDALKGNSLFLSTITDDFRQLLEDFQVLSFYETRPLGRFGIVVDRKSALLGLPGTRERQIPVDADHSGICKFASIEDPRYILVEDNIAWMVSNATSHALERCRKGEEAGTDAGNTSHISGASNKTIQVGYANQSMTDGNSNATDQLGDRNRSDVLGTGNTVTQVSMGATGILLLGQSSILHTPRVLTAPTFPTYFTYWQDATGVAECGESKSSSSKTSFYRNNGAAQNYLIADPDTNENACKGMLSALGVGLALGSMVQTCLGSSIPPTASCSSLTVTPPEGATLINATAIERYNVTYAGPTYNGVAKSVDICDVEVFLTHGDAGDAVRFSIYLPLAGWNGRWQGTGGGGFAAGGFDFELVPAVSSGYSAGATDAGVPLDGNTDVWYNSTQLVENFGAY</sequence>
<keyword evidence="2" id="KW-1185">Reference proteome</keyword>
<evidence type="ECO:0000313" key="2">
    <source>
        <dbReference type="Proteomes" id="UP001153332"/>
    </source>
</evidence>
<comment type="caution">
    <text evidence="1">The sequence shown here is derived from an EMBL/GenBank/DDBJ whole genome shotgun (WGS) entry which is preliminary data.</text>
</comment>
<dbReference type="EMBL" id="JAPUUL010000460">
    <property type="protein sequence ID" value="KAJ8130607.1"/>
    <property type="molecule type" value="Genomic_DNA"/>
</dbReference>
<dbReference type="Proteomes" id="UP001153332">
    <property type="component" value="Unassembled WGS sequence"/>
</dbReference>
<name>A0ACC2JTD3_9PEZI</name>
<accession>A0ACC2JTD3</accession>
<gene>
    <name evidence="1" type="ORF">O1611_g3021</name>
</gene>
<proteinExistence type="predicted"/>
<evidence type="ECO:0000313" key="1">
    <source>
        <dbReference type="EMBL" id="KAJ8130607.1"/>
    </source>
</evidence>
<reference evidence="1" key="1">
    <citation type="submission" date="2022-12" db="EMBL/GenBank/DDBJ databases">
        <title>Genome Sequence of Lasiodiplodia mahajangana.</title>
        <authorList>
            <person name="Buettner E."/>
        </authorList>
    </citation>
    <scope>NUCLEOTIDE SEQUENCE</scope>
    <source>
        <strain evidence="1">VT137</strain>
    </source>
</reference>